<evidence type="ECO:0000313" key="7">
    <source>
        <dbReference type="EMBL" id="QAU51391.1"/>
    </source>
</evidence>
<comment type="similarity">
    <text evidence="2">Belongs to the bacterial sugar transferase family.</text>
</comment>
<proteinExistence type="inferred from homology"/>
<evidence type="ECO:0000256" key="3">
    <source>
        <dbReference type="ARBA" id="ARBA00022679"/>
    </source>
</evidence>
<dbReference type="GO" id="GO:0016020">
    <property type="term" value="C:membrane"/>
    <property type="evidence" value="ECO:0007669"/>
    <property type="project" value="UniProtKB-SubCell"/>
</dbReference>
<protein>
    <submittedName>
        <fullName evidence="7">Putative sugar transferase EpsL</fullName>
        <ecNumber evidence="7">2.-.-.-</ecNumber>
    </submittedName>
</protein>
<organism evidence="7 8">
    <name type="scientific">Corynebacterium pelargi</name>
    <dbReference type="NCBI Taxonomy" id="1471400"/>
    <lineage>
        <taxon>Bacteria</taxon>
        <taxon>Bacillati</taxon>
        <taxon>Actinomycetota</taxon>
        <taxon>Actinomycetes</taxon>
        <taxon>Mycobacteriales</taxon>
        <taxon>Corynebacteriaceae</taxon>
        <taxon>Corynebacterium</taxon>
    </lineage>
</organism>
<dbReference type="EMBL" id="CP035299">
    <property type="protein sequence ID" value="QAU51391.1"/>
    <property type="molecule type" value="Genomic_DNA"/>
</dbReference>
<dbReference type="PANTHER" id="PTHR30576:SF10">
    <property type="entry name" value="SLL5057 PROTEIN"/>
    <property type="match status" value="1"/>
</dbReference>
<keyword evidence="3 7" id="KW-0808">Transferase</keyword>
<keyword evidence="4" id="KW-0812">Transmembrane</keyword>
<keyword evidence="5" id="KW-1133">Transmembrane helix</keyword>
<dbReference type="Pfam" id="PF02397">
    <property type="entry name" value="Bac_transf"/>
    <property type="match status" value="1"/>
</dbReference>
<evidence type="ECO:0000256" key="6">
    <source>
        <dbReference type="ARBA" id="ARBA00023136"/>
    </source>
</evidence>
<evidence type="ECO:0000256" key="1">
    <source>
        <dbReference type="ARBA" id="ARBA00004141"/>
    </source>
</evidence>
<evidence type="ECO:0000256" key="4">
    <source>
        <dbReference type="ARBA" id="ARBA00022692"/>
    </source>
</evidence>
<accession>A0A410W5S4</accession>
<dbReference type="AlphaFoldDB" id="A0A410W5S4"/>
<evidence type="ECO:0000256" key="5">
    <source>
        <dbReference type="ARBA" id="ARBA00022989"/>
    </source>
</evidence>
<gene>
    <name evidence="7" type="primary">epsL</name>
    <name evidence="7" type="ORF">CPELA_00435</name>
</gene>
<reference evidence="7 8" key="1">
    <citation type="submission" date="2019-01" db="EMBL/GenBank/DDBJ databases">
        <authorList>
            <person name="Ruckert C."/>
            <person name="Busche T."/>
            <person name="Kalinowski J."/>
        </authorList>
    </citation>
    <scope>NUCLEOTIDE SEQUENCE [LARGE SCALE GENOMIC DNA]</scope>
    <source>
        <strain evidence="7 8">136/3</strain>
    </source>
</reference>
<dbReference type="InterPro" id="IPR017475">
    <property type="entry name" value="EPS_sugar_tfrase"/>
</dbReference>
<dbReference type="Proteomes" id="UP000288929">
    <property type="component" value="Chromosome"/>
</dbReference>
<dbReference type="PANTHER" id="PTHR30576">
    <property type="entry name" value="COLANIC BIOSYNTHESIS UDP-GLUCOSE LIPID CARRIER TRANSFERASE"/>
    <property type="match status" value="1"/>
</dbReference>
<dbReference type="EC" id="2.-.-.-" evidence="7"/>
<evidence type="ECO:0000256" key="2">
    <source>
        <dbReference type="ARBA" id="ARBA00006464"/>
    </source>
</evidence>
<evidence type="ECO:0000313" key="8">
    <source>
        <dbReference type="Proteomes" id="UP000288929"/>
    </source>
</evidence>
<keyword evidence="6" id="KW-0472">Membrane</keyword>
<name>A0A410W5S4_9CORY</name>
<comment type="subcellular location">
    <subcellularLocation>
        <location evidence="1">Membrane</location>
        <topology evidence="1">Multi-pass membrane protein</topology>
    </subcellularLocation>
</comment>
<dbReference type="Pfam" id="PF13727">
    <property type="entry name" value="CoA_binding_3"/>
    <property type="match status" value="1"/>
</dbReference>
<dbReference type="NCBIfam" id="TIGR03025">
    <property type="entry name" value="EPS_sugtrans"/>
    <property type="match status" value="1"/>
</dbReference>
<sequence>MKLRRKQLRTFVRLFDALSVTIAVTVGNLARFGTDPSFAVAGNTKLSYLVITPVIIIIWLITLRVLHTSDERILGIGPDEYSKVFNATFIVFGVVAIISVLTETDLSRGYLAVSFSLGLILLLANHWFWRHKLLKEYREGRCRRRVIVVGGKATSDVLPLLGHGAGTPWSIVGICKTENVPLALSEEISPDVPVVNSWKEVCQLVEATGADTVAIYETQSLGHTGMRELTWELEATEVDLLVSPGLIDVSGPRMHMRPAAGVPLIHIDKPRYEGANRISKVLLDRIGAFLLIILFSPVLLLCALVVKLTSRGPVFYVSERIGLQNEPFGMIKFRTMVPGADRMKEQLSSQNESEGGVLFKMREDPRVTKVGRFLRRFSLDELPQLFNVLGGTMSLVGPRPPLREEVVRYDSMVARRMLVKPGMTGLWQVSGRSNLSWEQSVRLDLSYVENWSLLGDLYILWNTARAVISKEGAY</sequence>
<dbReference type="GO" id="GO:0016780">
    <property type="term" value="F:phosphotransferase activity, for other substituted phosphate groups"/>
    <property type="evidence" value="ECO:0007669"/>
    <property type="project" value="TreeGrafter"/>
</dbReference>
<dbReference type="KEGG" id="cpeg:CPELA_00435"/>
<dbReference type="InterPro" id="IPR003362">
    <property type="entry name" value="Bact_transf"/>
</dbReference>
<keyword evidence="8" id="KW-1185">Reference proteome</keyword>